<evidence type="ECO:0000259" key="9">
    <source>
        <dbReference type="PROSITE" id="PS50255"/>
    </source>
</evidence>
<dbReference type="PRINTS" id="PR00363">
    <property type="entry name" value="CYTOCHROMEB5"/>
</dbReference>
<dbReference type="Gene3D" id="1.10.540.10">
    <property type="entry name" value="Acyl-CoA dehydrogenase/oxidase, N-terminal domain"/>
    <property type="match status" value="1"/>
</dbReference>
<dbReference type="InterPro" id="IPR009075">
    <property type="entry name" value="AcylCo_DH/oxidase_C"/>
</dbReference>
<dbReference type="AlphaFoldDB" id="A0A9N9N8I4"/>
<evidence type="ECO:0000256" key="4">
    <source>
        <dbReference type="ARBA" id="ARBA00022630"/>
    </source>
</evidence>
<keyword evidence="6" id="KW-0274">FAD</keyword>
<dbReference type="FunFam" id="2.40.110.10:FF:000002">
    <property type="entry name" value="Acyl-CoA dehydrogenase fadE12"/>
    <property type="match status" value="1"/>
</dbReference>
<dbReference type="InterPro" id="IPR050741">
    <property type="entry name" value="Acyl-CoA_dehydrogenase"/>
</dbReference>
<keyword evidence="4" id="KW-0285">Flavoprotein</keyword>
<dbReference type="GO" id="GO:0020037">
    <property type="term" value="F:heme binding"/>
    <property type="evidence" value="ECO:0007669"/>
    <property type="project" value="InterPro"/>
</dbReference>
<comment type="caution">
    <text evidence="10">The sequence shown here is derived from an EMBL/GenBank/DDBJ whole genome shotgun (WGS) entry which is preliminary data.</text>
</comment>
<accession>A0A9N9N8I4</accession>
<dbReference type="EMBL" id="CAJVQA010012093">
    <property type="protein sequence ID" value="CAG8713605.1"/>
    <property type="molecule type" value="Genomic_DNA"/>
</dbReference>
<proteinExistence type="inferred from homology"/>
<dbReference type="InterPro" id="IPR046373">
    <property type="entry name" value="Acyl-CoA_Oxase/DH_mid-dom_sf"/>
</dbReference>
<evidence type="ECO:0000256" key="7">
    <source>
        <dbReference type="ARBA" id="ARBA00023002"/>
    </source>
</evidence>
<dbReference type="GO" id="GO:0050660">
    <property type="term" value="F:flavin adenine dinucleotide binding"/>
    <property type="evidence" value="ECO:0007669"/>
    <property type="project" value="InterPro"/>
</dbReference>
<dbReference type="Pfam" id="PF02771">
    <property type="entry name" value="Acyl-CoA_dh_N"/>
    <property type="match status" value="1"/>
</dbReference>
<evidence type="ECO:0000256" key="8">
    <source>
        <dbReference type="ARBA" id="ARBA00023004"/>
    </source>
</evidence>
<keyword evidence="3" id="KW-0349">Heme</keyword>
<keyword evidence="8" id="KW-0408">Iron</keyword>
<dbReference type="SMART" id="SM01117">
    <property type="entry name" value="Cyt-b5"/>
    <property type="match status" value="1"/>
</dbReference>
<dbReference type="InterPro" id="IPR036250">
    <property type="entry name" value="AcylCo_DH-like_C"/>
</dbReference>
<dbReference type="Pfam" id="PF02770">
    <property type="entry name" value="Acyl-CoA_dh_M"/>
    <property type="match status" value="1"/>
</dbReference>
<dbReference type="InterPro" id="IPR001199">
    <property type="entry name" value="Cyt_B5-like_heme/steroid-bd"/>
</dbReference>
<evidence type="ECO:0000256" key="3">
    <source>
        <dbReference type="ARBA" id="ARBA00022617"/>
    </source>
</evidence>
<dbReference type="PROSITE" id="PS00191">
    <property type="entry name" value="CYTOCHROME_B5_1"/>
    <property type="match status" value="1"/>
</dbReference>
<dbReference type="OrthoDB" id="10254877at2759"/>
<evidence type="ECO:0000313" key="10">
    <source>
        <dbReference type="EMBL" id="CAG8713605.1"/>
    </source>
</evidence>
<dbReference type="InterPro" id="IPR009100">
    <property type="entry name" value="AcylCoA_DH/oxidase_NM_dom_sf"/>
</dbReference>
<dbReference type="Gene3D" id="3.10.120.10">
    <property type="entry name" value="Cytochrome b5-like heme/steroid binding domain"/>
    <property type="match status" value="1"/>
</dbReference>
<keyword evidence="7" id="KW-0560">Oxidoreductase</keyword>
<dbReference type="GO" id="GO:0033539">
    <property type="term" value="P:fatty acid beta-oxidation using acyl-CoA dehydrogenase"/>
    <property type="evidence" value="ECO:0007669"/>
    <property type="project" value="TreeGrafter"/>
</dbReference>
<dbReference type="GO" id="GO:0005737">
    <property type="term" value="C:cytoplasm"/>
    <property type="evidence" value="ECO:0007669"/>
    <property type="project" value="TreeGrafter"/>
</dbReference>
<gene>
    <name evidence="10" type="ORF">CPELLU_LOCUS12463</name>
</gene>
<feature type="domain" description="Cytochrome b5 heme-binding" evidence="9">
    <location>
        <begin position="2"/>
        <end position="78"/>
    </location>
</feature>
<evidence type="ECO:0000313" key="11">
    <source>
        <dbReference type="Proteomes" id="UP000789759"/>
    </source>
</evidence>
<comment type="similarity">
    <text evidence="2">Belongs to the acyl-CoA dehydrogenase family.</text>
</comment>
<dbReference type="InterPro" id="IPR006091">
    <property type="entry name" value="Acyl-CoA_Oxase/DH_mid-dom"/>
</dbReference>
<dbReference type="SUPFAM" id="SSF55856">
    <property type="entry name" value="Cytochrome b5-like heme/steroid binding domain"/>
    <property type="match status" value="1"/>
</dbReference>
<evidence type="ECO:0000256" key="1">
    <source>
        <dbReference type="ARBA" id="ARBA00001974"/>
    </source>
</evidence>
<dbReference type="PROSITE" id="PS50255">
    <property type="entry name" value="CYTOCHROME_B5_2"/>
    <property type="match status" value="1"/>
</dbReference>
<dbReference type="PANTHER" id="PTHR48083">
    <property type="entry name" value="MEDIUM-CHAIN SPECIFIC ACYL-COA DEHYDROGENASE, MITOCHONDRIAL-RELATED"/>
    <property type="match status" value="1"/>
</dbReference>
<dbReference type="InterPro" id="IPR006089">
    <property type="entry name" value="Acyl-CoA_DH_CS"/>
</dbReference>
<dbReference type="InterPro" id="IPR013786">
    <property type="entry name" value="AcylCoA_DH/ox_N"/>
</dbReference>
<sequence length="541" mass="60689">MTRSITVDEVAQHNTGNSIWIIVHDKVYDVTNFLNEHPGGKKVLLKVAGSDATKQFDNFHSLDVLKKYSSQLLIGEIGSAQSEENEEVAGGEGPYGDLVPQGDPYWYQGFHSPYYNDSHYRCRAAVRKFVETEIMPYTFEWDEAKKIPKELFIKAGKAGILPGVCGSPWQTKYCKYPPVGGVKPEEFDYFHEFIITDELARCGSGGILWGLTGGLGIGLPPIIKFASDELKQRVAPECYEGTKNICLAITEPYAGSDVASIRTEAKLTDDGNYYIVNGEKKWITNGVFADYFTTAVRTGGPGMGGISLLLIERSMPGVKTRQMQCSGVWASGTAYITFEDVKVPKSNLIGKENGGFKCIMHNFNHERMGIAIQANRFARVCYEESMKYAHKRKTFNKRLIDHPVIRNKLAHMARQIEATHAWMESLLYQTRFMDGEDAMLRLGGPIALLKAQTTQTFEYCAREAAQIFGGLSYSRGGQGEKVERLYREVRAYAIPGGSEEIMLDLGVRQSLKWELFFYQTLFKPLPHNIPLNMTLGQTKFE</sequence>
<dbReference type="Gene3D" id="1.20.140.10">
    <property type="entry name" value="Butyryl-CoA Dehydrogenase, subunit A, domain 3"/>
    <property type="match status" value="1"/>
</dbReference>
<comment type="cofactor">
    <cofactor evidence="1">
        <name>FAD</name>
        <dbReference type="ChEBI" id="CHEBI:57692"/>
    </cofactor>
</comment>
<dbReference type="Proteomes" id="UP000789759">
    <property type="component" value="Unassembled WGS sequence"/>
</dbReference>
<dbReference type="InterPro" id="IPR018506">
    <property type="entry name" value="Cyt_B5_heme-BS"/>
</dbReference>
<dbReference type="PROSITE" id="PS00072">
    <property type="entry name" value="ACYL_COA_DH_1"/>
    <property type="match status" value="1"/>
</dbReference>
<dbReference type="SUPFAM" id="SSF56645">
    <property type="entry name" value="Acyl-CoA dehydrogenase NM domain-like"/>
    <property type="match status" value="1"/>
</dbReference>
<dbReference type="InterPro" id="IPR037069">
    <property type="entry name" value="AcylCoA_DH/ox_N_sf"/>
</dbReference>
<dbReference type="Pfam" id="PF00441">
    <property type="entry name" value="Acyl-CoA_dh_1"/>
    <property type="match status" value="1"/>
</dbReference>
<name>A0A9N9N8I4_9GLOM</name>
<evidence type="ECO:0000256" key="5">
    <source>
        <dbReference type="ARBA" id="ARBA00022723"/>
    </source>
</evidence>
<keyword evidence="5" id="KW-0479">Metal-binding</keyword>
<keyword evidence="11" id="KW-1185">Reference proteome</keyword>
<dbReference type="PANTHER" id="PTHR48083:SF28">
    <property type="entry name" value="ACYL-COA DEHYDROGENASE FAMILY PROTEIN (AFU_ORTHOLOGUE AFUA_6G10880)-RELATED"/>
    <property type="match status" value="1"/>
</dbReference>
<evidence type="ECO:0000256" key="6">
    <source>
        <dbReference type="ARBA" id="ARBA00022827"/>
    </source>
</evidence>
<dbReference type="FunFam" id="3.10.120.10:FF:000007">
    <property type="entry name" value="Sulfite oxidase, mitochondrial"/>
    <property type="match status" value="1"/>
</dbReference>
<dbReference type="Pfam" id="PF00173">
    <property type="entry name" value="Cyt-b5"/>
    <property type="match status" value="1"/>
</dbReference>
<organism evidence="10 11">
    <name type="scientific">Cetraspora pellucida</name>
    <dbReference type="NCBI Taxonomy" id="1433469"/>
    <lineage>
        <taxon>Eukaryota</taxon>
        <taxon>Fungi</taxon>
        <taxon>Fungi incertae sedis</taxon>
        <taxon>Mucoromycota</taxon>
        <taxon>Glomeromycotina</taxon>
        <taxon>Glomeromycetes</taxon>
        <taxon>Diversisporales</taxon>
        <taxon>Gigasporaceae</taxon>
        <taxon>Cetraspora</taxon>
    </lineage>
</organism>
<evidence type="ECO:0000256" key="2">
    <source>
        <dbReference type="ARBA" id="ARBA00009347"/>
    </source>
</evidence>
<reference evidence="10" key="1">
    <citation type="submission" date="2021-06" db="EMBL/GenBank/DDBJ databases">
        <authorList>
            <person name="Kallberg Y."/>
            <person name="Tangrot J."/>
            <person name="Rosling A."/>
        </authorList>
    </citation>
    <scope>NUCLEOTIDE SEQUENCE</scope>
    <source>
        <strain evidence="10">FL966</strain>
    </source>
</reference>
<dbReference type="Gene3D" id="2.40.110.10">
    <property type="entry name" value="Butyryl-CoA Dehydrogenase, subunit A, domain 2"/>
    <property type="match status" value="1"/>
</dbReference>
<dbReference type="GO" id="GO:0003995">
    <property type="term" value="F:acyl-CoA dehydrogenase activity"/>
    <property type="evidence" value="ECO:0007669"/>
    <property type="project" value="InterPro"/>
</dbReference>
<protein>
    <submittedName>
        <fullName evidence="10">3387_t:CDS:1</fullName>
    </submittedName>
</protein>
<dbReference type="SUPFAM" id="SSF47203">
    <property type="entry name" value="Acyl-CoA dehydrogenase C-terminal domain-like"/>
    <property type="match status" value="1"/>
</dbReference>
<dbReference type="InterPro" id="IPR036400">
    <property type="entry name" value="Cyt_B5-like_heme/steroid_sf"/>
</dbReference>
<dbReference type="GO" id="GO:0046872">
    <property type="term" value="F:metal ion binding"/>
    <property type="evidence" value="ECO:0007669"/>
    <property type="project" value="UniProtKB-KW"/>
</dbReference>